<dbReference type="SMART" id="SM00382">
    <property type="entry name" value="AAA"/>
    <property type="match status" value="2"/>
</dbReference>
<reference evidence="5" key="1">
    <citation type="submission" date="2022-12" db="EMBL/GenBank/DDBJ databases">
        <title>Chromosome-Level Genome Assembly of Japanese Cedar (Cryptomeriajaponica D. Don).</title>
        <authorList>
            <person name="Fujino T."/>
            <person name="Yamaguchi K."/>
            <person name="Yokoyama T."/>
            <person name="Hamanaka T."/>
            <person name="Harazono Y."/>
            <person name="Kamada H."/>
            <person name="Kobayashi W."/>
            <person name="Ujino-Ihara T."/>
            <person name="Uchiyama K."/>
            <person name="Matsumoto A."/>
            <person name="Izuno A."/>
            <person name="Tsumura Y."/>
            <person name="Toyoda A."/>
            <person name="Shigenobu S."/>
            <person name="Moriguchi Y."/>
            <person name="Ueno S."/>
            <person name="Kasahara M."/>
        </authorList>
    </citation>
    <scope>NUCLEOTIDE SEQUENCE</scope>
</reference>
<dbReference type="Pfam" id="PF01582">
    <property type="entry name" value="TIR"/>
    <property type="match status" value="4"/>
</dbReference>
<dbReference type="Pfam" id="PF00931">
    <property type="entry name" value="NB-ARC"/>
    <property type="match status" value="2"/>
</dbReference>
<dbReference type="InterPro" id="IPR042197">
    <property type="entry name" value="Apaf_helical"/>
</dbReference>
<keyword evidence="2" id="KW-0677">Repeat</keyword>
<dbReference type="SUPFAM" id="SSF52047">
    <property type="entry name" value="RNI-like"/>
    <property type="match status" value="1"/>
</dbReference>
<name>A0AAD3NR40_CRYJA</name>
<feature type="domain" description="TIR" evidence="4">
    <location>
        <begin position="22"/>
        <end position="190"/>
    </location>
</feature>
<dbReference type="Gene3D" id="3.40.50.300">
    <property type="entry name" value="P-loop containing nucleotide triphosphate hydrolases"/>
    <property type="match status" value="2"/>
</dbReference>
<accession>A0AAD3NR40</accession>
<dbReference type="InterPro" id="IPR035897">
    <property type="entry name" value="Toll_tir_struct_dom_sf"/>
</dbReference>
<dbReference type="PROSITE" id="PS50104">
    <property type="entry name" value="TIR"/>
    <property type="match status" value="4"/>
</dbReference>
<evidence type="ECO:0000256" key="3">
    <source>
        <dbReference type="ARBA" id="ARBA00022821"/>
    </source>
</evidence>
<dbReference type="SMART" id="SM00255">
    <property type="entry name" value="TIR"/>
    <property type="match status" value="4"/>
</dbReference>
<dbReference type="PANTHER" id="PTHR11017:SF385">
    <property type="entry name" value="DISEASE RESISTANCE PROTEIN (TIR-NBS-LRR CLASS)-RELATED"/>
    <property type="match status" value="1"/>
</dbReference>
<dbReference type="SUPFAM" id="SSF52200">
    <property type="entry name" value="Toll/Interleukin receptor TIR domain"/>
    <property type="match status" value="4"/>
</dbReference>
<dbReference type="Pfam" id="PF23598">
    <property type="entry name" value="LRR_14"/>
    <property type="match status" value="1"/>
</dbReference>
<dbReference type="Pfam" id="PF23282">
    <property type="entry name" value="WHD_ROQ1"/>
    <property type="match status" value="1"/>
</dbReference>
<dbReference type="InterPro" id="IPR055414">
    <property type="entry name" value="LRR_R13L4/SHOC2-like"/>
</dbReference>
<dbReference type="PRINTS" id="PR00364">
    <property type="entry name" value="DISEASERSIST"/>
</dbReference>
<dbReference type="InterPro" id="IPR000157">
    <property type="entry name" value="TIR_dom"/>
</dbReference>
<evidence type="ECO:0000313" key="6">
    <source>
        <dbReference type="Proteomes" id="UP001234787"/>
    </source>
</evidence>
<dbReference type="GO" id="GO:0006952">
    <property type="term" value="P:defense response"/>
    <property type="evidence" value="ECO:0007669"/>
    <property type="project" value="UniProtKB-KW"/>
</dbReference>
<dbReference type="InterPro" id="IPR058192">
    <property type="entry name" value="WHD_ROQ1-like"/>
</dbReference>
<dbReference type="Gene3D" id="3.80.10.10">
    <property type="entry name" value="Ribonuclease Inhibitor"/>
    <property type="match status" value="1"/>
</dbReference>
<dbReference type="Proteomes" id="UP001234787">
    <property type="component" value="Unassembled WGS sequence"/>
</dbReference>
<dbReference type="Gene3D" id="1.10.8.430">
    <property type="entry name" value="Helical domain of apoptotic protease-activating factors"/>
    <property type="match status" value="2"/>
</dbReference>
<feature type="domain" description="TIR" evidence="4">
    <location>
        <begin position="210"/>
        <end position="378"/>
    </location>
</feature>
<proteinExistence type="predicted"/>
<dbReference type="GO" id="GO:0007165">
    <property type="term" value="P:signal transduction"/>
    <property type="evidence" value="ECO:0007669"/>
    <property type="project" value="InterPro"/>
</dbReference>
<gene>
    <name evidence="5" type="ORF">SUGI_1215350</name>
</gene>
<organism evidence="5 6">
    <name type="scientific">Cryptomeria japonica</name>
    <name type="common">Japanese cedar</name>
    <name type="synonym">Cupressus japonica</name>
    <dbReference type="NCBI Taxonomy" id="3369"/>
    <lineage>
        <taxon>Eukaryota</taxon>
        <taxon>Viridiplantae</taxon>
        <taxon>Streptophyta</taxon>
        <taxon>Embryophyta</taxon>
        <taxon>Tracheophyta</taxon>
        <taxon>Spermatophyta</taxon>
        <taxon>Pinopsida</taxon>
        <taxon>Pinidae</taxon>
        <taxon>Conifers II</taxon>
        <taxon>Cupressales</taxon>
        <taxon>Cupressaceae</taxon>
        <taxon>Cryptomeria</taxon>
    </lineage>
</organism>
<dbReference type="PANTHER" id="PTHR11017">
    <property type="entry name" value="LEUCINE-RICH REPEAT-CONTAINING PROTEIN"/>
    <property type="match status" value="1"/>
</dbReference>
<dbReference type="Gene3D" id="3.40.50.10140">
    <property type="entry name" value="Toll/interleukin-1 receptor homology (TIR) domain"/>
    <property type="match status" value="4"/>
</dbReference>
<evidence type="ECO:0000256" key="2">
    <source>
        <dbReference type="ARBA" id="ARBA00022737"/>
    </source>
</evidence>
<dbReference type="GO" id="GO:0051707">
    <property type="term" value="P:response to other organism"/>
    <property type="evidence" value="ECO:0007669"/>
    <property type="project" value="UniProtKB-ARBA"/>
</dbReference>
<dbReference type="GO" id="GO:0043531">
    <property type="term" value="F:ADP binding"/>
    <property type="evidence" value="ECO:0007669"/>
    <property type="project" value="InterPro"/>
</dbReference>
<dbReference type="InterPro" id="IPR032675">
    <property type="entry name" value="LRR_dom_sf"/>
</dbReference>
<dbReference type="InterPro" id="IPR044974">
    <property type="entry name" value="Disease_R_plants"/>
</dbReference>
<dbReference type="InterPro" id="IPR003593">
    <property type="entry name" value="AAA+_ATPase"/>
</dbReference>
<dbReference type="InterPro" id="IPR027417">
    <property type="entry name" value="P-loop_NTPase"/>
</dbReference>
<evidence type="ECO:0000259" key="4">
    <source>
        <dbReference type="PROSITE" id="PS50104"/>
    </source>
</evidence>
<evidence type="ECO:0000256" key="1">
    <source>
        <dbReference type="ARBA" id="ARBA00022614"/>
    </source>
</evidence>
<dbReference type="InterPro" id="IPR002182">
    <property type="entry name" value="NB-ARC"/>
</dbReference>
<comment type="caution">
    <text evidence="5">The sequence shown here is derived from an EMBL/GenBank/DDBJ whole genome shotgun (WGS) entry which is preliminary data.</text>
</comment>
<sequence>MEQPPMEQYKPPTTGLPFHSDYRYHVFLSYRGRDVRKTLVGHLYDAISAAGLNVFVDSEKLETGEDIELTLSKAIESSAIRIPIFSLGYAESVWCLKEAAAMLNTPGLIIPLFYHVYPTHVKYPLMESSPYKQAFLKHYGHPDRYRREEIDEWKDALQQICSNSGWSPDVTGGREAKLVKMIVHDLIQTLKGAVVTYKPPTTKLPFHSSKRYHVFLSFRGADVRNTLVAHLYQALSAAGLVVFLDSEKLEKGEIIGLSLVKAIESSAIRIPIFSQGYVGSAWCLKEAAAMLRTPGLIIPLFYHVDPAHVRYPLKESSPYKQAFLRHYAHPDRYSREEIDEWKDALLQICSNSGWCMDITQGSEARLIKEIVNKLNKTFDRRPLQVAQHPVGLDTMKNSLFQKLNLSSVDGVIKVGIWGIGGAGKTTVTKAVFNDIYDDFEAASFVPNIRTSTDLTKLQKRILHDLTEYNGKVQSTSKGISLLRERLGEKRVLLILDDVDAVVQLDALIGDWLAPGSRVIITSRDKHILNVALVECIHEMSTLEINDALELFSWNAFSRKSPSPEHEKSSNKIVEACKGHPLSLEVIGSFLHDEQNDSDCWEKTLRNITHNIEIHNTLYSSYSGLNDVEKEIFVDIACFFIGEHKIFPIAFWKSLYEMVDTAICNLSMKLLIKIDKEGVFEMDDHLRDMGRTVAEKQGIRLWKAAQMNTISNFNFSRLRLNGGNPQGLKMLCKHGLHYLHLHALFIKGTLEDMLAMLPRGLIWLRLEDCTFANGKNRATKRPDHSSLLDNLKQLKTLQVIVCNGVESLSASSLFLLADIELQHLEIKGCRNLNNLPDTIDKLSQLRHLELRGCKSLNKLPYTIGNLAQLEHLDLKRCKNLENLPDSIGNLSQLRHLDLGYCDRLNYIPDTLGNLSRLQHLNLRGCSSLKKLPHTIGNMQHLDLGWCDKSNNLYETIEDLPQLQHLDLRGCRPGRVEELAPSTSTSSGSSMFATEKCMPPTTELAFQTDKRYHVFLSFRGPDVRNTLVDHLFEALLAAGLNVFRHSEKLERGEINSLSLEKEIESSAVRIPIFSQGYADSAWCLKEAAEMLRTPGLIIPLFYHVDPTYVGYPLKEYSPYEQAFLRYYAHPDRYSREEIDEWKDALLQICSNSGWSMDITQGREAKLVKMIVHDLIQTLKGAVVTYKPPTTKLPFHSSKRYHVFLSFRGADVRNTLVAHLYQALSAAGLVVFLDSEKLEKGEIIGLSLVKAIESSAIRIPIFSQGYADSAWCLKEAAAMLRTPGLIIPLFYRVDPTHVRYPENESSPYKESFLKHYGRSDRYPRGEIDEWKDALFQICSNSGWSMRITGGNEARLVKMVVNDLLQTLDKVPLQVAKYPVGMDKVMNALIPKLNLSYVDDVVKIGICGAGGTGKTTVAKALYNEVYAGFDAASFVFSVCTTAKNPIDLPKLQKQILSDISNYDEEVDSIDKGISLFKDRLRGKRIVLVLDDVDAVQQLNALVGDWLAPGSIVIITSRDKHILDVAGVSSECIHKMTGLEINEGLQLFCWHAFHNASPSPKYEHMSRRIVEACKGNPLTLEETGSFLYDKQDETSCWTEALRKLQL</sequence>
<evidence type="ECO:0000313" key="5">
    <source>
        <dbReference type="EMBL" id="GLJ56294.1"/>
    </source>
</evidence>
<keyword evidence="3" id="KW-0611">Plant defense</keyword>
<dbReference type="EMBL" id="BSEH01000017">
    <property type="protein sequence ID" value="GLJ56294.1"/>
    <property type="molecule type" value="Genomic_DNA"/>
</dbReference>
<feature type="domain" description="TIR" evidence="4">
    <location>
        <begin position="1008"/>
        <end position="1176"/>
    </location>
</feature>
<dbReference type="SUPFAM" id="SSF52540">
    <property type="entry name" value="P-loop containing nucleoside triphosphate hydrolases"/>
    <property type="match status" value="2"/>
</dbReference>
<keyword evidence="1" id="KW-0433">Leucine-rich repeat</keyword>
<keyword evidence="6" id="KW-1185">Reference proteome</keyword>
<protein>
    <recommendedName>
        <fullName evidence="4">TIR domain-containing protein</fullName>
    </recommendedName>
</protein>
<feature type="domain" description="TIR" evidence="4">
    <location>
        <begin position="1196"/>
        <end position="1364"/>
    </location>
</feature>